<feature type="domain" description="HYR" evidence="3">
    <location>
        <begin position="4849"/>
        <end position="4932"/>
    </location>
</feature>
<dbReference type="STRING" id="1250231.SAMN04488552_2756"/>
<dbReference type="NCBIfam" id="TIGR01965">
    <property type="entry name" value="VCBS_repeat"/>
    <property type="match status" value="1"/>
</dbReference>
<dbReference type="EMBL" id="LT629745">
    <property type="protein sequence ID" value="SDS30716.1"/>
    <property type="molecule type" value="Genomic_DNA"/>
</dbReference>
<dbReference type="InterPro" id="IPR043555">
    <property type="entry name" value="SRPX-like"/>
</dbReference>
<feature type="domain" description="HYR" evidence="3">
    <location>
        <begin position="4278"/>
        <end position="4361"/>
    </location>
</feature>
<dbReference type="GO" id="GO:0005509">
    <property type="term" value="F:calcium ion binding"/>
    <property type="evidence" value="ECO:0007669"/>
    <property type="project" value="InterPro"/>
</dbReference>
<dbReference type="Pfam" id="PF17963">
    <property type="entry name" value="Big_9"/>
    <property type="match status" value="7"/>
</dbReference>
<dbReference type="InterPro" id="IPR003410">
    <property type="entry name" value="HYR_dom"/>
</dbReference>
<feature type="domain" description="HYR" evidence="3">
    <location>
        <begin position="4685"/>
        <end position="4768"/>
    </location>
</feature>
<reference evidence="4 5" key="1">
    <citation type="submission" date="2016-10" db="EMBL/GenBank/DDBJ databases">
        <authorList>
            <person name="Varghese N."/>
            <person name="Submissions S."/>
        </authorList>
    </citation>
    <scope>NUCLEOTIDE SEQUENCE [LARGE SCALE GENOMIC DNA]</scope>
    <source>
        <strain evidence="4 5">Mar_2010_102</strain>
    </source>
</reference>
<dbReference type="Gene3D" id="2.60.40.2810">
    <property type="match status" value="4"/>
</dbReference>
<dbReference type="GO" id="GO:0016020">
    <property type="term" value="C:membrane"/>
    <property type="evidence" value="ECO:0007669"/>
    <property type="project" value="InterPro"/>
</dbReference>
<dbReference type="InterPro" id="IPR026341">
    <property type="entry name" value="T9SS_type_B"/>
</dbReference>
<evidence type="ECO:0000313" key="4">
    <source>
        <dbReference type="EMBL" id="SDS30716.1"/>
    </source>
</evidence>
<feature type="domain" description="Cadherin" evidence="2">
    <location>
        <begin position="4003"/>
        <end position="4099"/>
    </location>
</feature>
<dbReference type="PANTHER" id="PTHR46343:SF2">
    <property type="entry name" value="SUSHI_VON WILLEBRAND FACTOR TYPE A_EGF_PENTRAXIN DOMAIN-CONTAINING 1"/>
    <property type="match status" value="1"/>
</dbReference>
<dbReference type="Pfam" id="PF02494">
    <property type="entry name" value="HYR"/>
    <property type="match status" value="9"/>
</dbReference>
<dbReference type="Gene3D" id="2.60.40.3440">
    <property type="match status" value="11"/>
</dbReference>
<dbReference type="InterPro" id="IPR040853">
    <property type="entry name" value="RapA2_cadherin-like"/>
</dbReference>
<dbReference type="InterPro" id="IPR013783">
    <property type="entry name" value="Ig-like_fold"/>
</dbReference>
<dbReference type="GO" id="GO:0007156">
    <property type="term" value="P:homophilic cell adhesion via plasma membrane adhesion molecules"/>
    <property type="evidence" value="ECO:0007669"/>
    <property type="project" value="InterPro"/>
</dbReference>
<dbReference type="NCBIfam" id="TIGR04131">
    <property type="entry name" value="Bac_Flav_CTERM"/>
    <property type="match status" value="1"/>
</dbReference>
<dbReference type="RefSeq" id="WP_089663358.1">
    <property type="nucleotide sequence ID" value="NZ_LT629745.1"/>
</dbReference>
<keyword evidence="5" id="KW-1185">Reference proteome</keyword>
<sequence length="5201" mass="541138">MVEIITLSKKKHTTIVEVSEKTFFEKLSRILILLGFLLSVSYSQAQLIPVLDPNGGLRIDGDLTADLPVGAFAGDWVPYYWSSTNSYETSENNYVFFPNGNAVDPNTSRRYVDPYNSSTDNIYTGSKASDSPADWKRTTLKPQGKSDINNAFYHIATDATGSDWLFVGSDRMDTQGTGYIDFEFFQKPVYEDPNDNSKFVTEGLDGGRTVNDVLITLSYDNGGSTATVDIYFWKPDGAGGFHYELQSVDSIDAYGATNTSGARIPFGAFGSLTYSSYQFVEAAINMTAIMSKVVVSGPCIGVTVESLLVKTKSSTSLTADLKDYIGPKPVELVFGGANVEYNPLTVCNYYDKVLPTFSGVEGGEFTANSSDLDINKDSGEINVRNSEPGDYTITYTFTSYGCEKEVTAPFTVVPIPADKPTIANISQPFCATTTGELSVENPDPELSYFIRDENGINPEIESANGEFFNIQPDKYYLYSKTSFGCVSDSESFEIKEFIDSDDPSFDFISGNLKFDNDPGNCSAVVDIPDVLFSDNCPGTNLAWTLTDDATKNIIDQNSGQIGTYTFPVGKSILEYTLTDASGNTKLDKFNIEIEDVEVPVITANRIEADTDVGLCSAAIPMPSATAVDNCEIDQLTGTRDDGLELTDPYPTGITTITWEAQDIHGNKAIEVDQIIEVNDNEAPVTPALADVTVDCNGSLTAPTTTDACAGTITGTTTDSLSFVEGGSTVITWTFDDGNGNTTTADQTYNYDDTTAPVTPTLADVTVDCNGSLTAPTTTDACAGTITGTTTDSLSFVEGGSTVITWTFDDGNGNTTTADQTYNYDDTTAPVTPTLADVTVDCNGSLTAPTTTDACAGTITGTTTDSLSFVEGGSTVITWTFDDGNGNTTTADQTYNYDDTTAPVTPTLTDVTIDCNGSLTAPTTTDACAGTITGTTTDSLSFVEGGSTVITWTFDDGNGNTTTADQTYNYDDTTAPVTPTLTDVTIDCNGSLTAPTTTDACAGTITGTTTDSLSFVEGGSTVITWTFDDGNGNTTTADQTYNYDDTTAPVTPTLADVTVDCNGSLTAPTTTDACAGTITGTTTDSLSFVEGGSTVITWTFDDGNGNTTTADQTYNYDDTTAPVTPTLTDVTIDCNGSLTAPTTTDACAGTITGTTTDSLSFVEGGSTVITWTFDDGNGNTTTADQTYNYDDTTAPVTPTLADVTVDCNGSLTAPTTTDACAGTITGTTTDSLSFVEGGSTVITWTFDDGNGNTTTADQTYNYDDTTAPVTPTLTDVTIDCNGSLTAPTTTDACAGTITGTTTDSLSFVEGGSTVITWTFDDGNGNTTTADQTYNYDDTTAPVTPTLTDVTIDCNGSLTAPTTTDACAGTITGTTTDSLSFVEGGSTVITWTFDDGNGNTTTADQTYNYDDTTAPVTPTLADVTVDCNGSLTAPTTTDACAGTITGTTTDSLSFVEGGSTVITWTFDDGNGNTTTADQTYNYDDTTAPVTPTLADVTVDCNGSLTAPTTTDACAGTITGTTTDSLSFVEGGSTVITWTFDDGNGNTTTADQTYNYDDTTAPVTPTLADVTVDCNGSLTAPTTTDACAGTITGTTTDSLSFVEGGSTVITWTFDDGNGNTTTADQTYNYDDTTAPVTPTLADVTVDCNGSLTAPTTTDACAGTITGTTTDSLSFVEGGSTVITWTFDDGNGNTTTADQTYNYDDTTAPVTPTLTDVTIDCNGSLTAPTTTDACAGTITGTTTDSLSFVEGGSTVITWTFDDGNGNTTTADQTYNYDDTTAPVTPTLTDVTIDCNGSLTAPTTTDACAGTITGTTTDSLSFVEGGSTVITWTFDDGNGNTTTADQTYNYDDTTAPVTPTLADVTVDCNGSLTAPTTTDACAGTITGTTTDSLSFVEGGSTVITWTFDDGNGNTTTADQTYNYDDTTAPVTPTLADVTVDCNGSLTAPTTTDACAGTITGTTTDSLSFVEGGSTVITWTFDDGNGNTTTADQTYNYDDTTAPVTPTLADVTVDCNGSLTAPTTTDACAGTITGTTTDSLSFVEGGSTVITWTFDDGNGNTTTADQTYNYDDTTAPVTPTLADVTVDCNGSLTAPTTTDACAGTITGTTTDSLSFVEGGSTVITWTFDDGNGNTTTADQTYNYDDTTAPVTPTLADVTVDCNGSLTAPTTTDACAGTITGTTTDSLSFVEGGSTVITWTFDDGNGNTTTADQTYNYDDTTAPVTPTLTDVTIDCNGSLTAPTTTDACAGTITGTTTDSLSFVEGGSTVITWTFDDGNGNTTTADQTYNYDDTTAPVTPALSNVTVDCNGSLTAPTTTDACAGTITGTTTDSLSFVEGGSTVITWTFDDGNGNTTTADQTYNYDDTTAPVTPTLADVTVDCNGSLTAPTTTDACAGTITGTTTDSLSFVEGGSTVITWTFDDGNGNTTTADQTYNYDDTTAPVTPALSDVTVDCNGSLTAPTTTDACAGTITGTTTDSLSFVEGGSTVITWTFDDGNGNTTTANQTYNYNDTTAPVTPTLTDVIGQCTATAAAPTTSDNCMGTITGTTTDPLTYSIQGTHVITWTFDDGNGQSITVDQNVIINDTTAPIITSCPSEINTTNDAGENFAVVTFDDATASDNCSVNIVRTSSMGSGSEFPVGTNQVTYLATDVGGNTAECTFNVIVKAIPVANDDSAETDEEIGVIITVLENDIDLDSSLLSVKEITNPTNGTILVNPDQTITYTPNTNFNGIDTFTYKITDGEFDSEFAVVTIDVGNTNDAPVANDDEIEVSEGGTTSSLVSKETSVLTNDSDIENNSLTASLVNDVSFGDLTLNEDGSFTYTHDGSENFSDEFTYIANDGFANSNIATVTITITEVNDAPVANNDTLSLEEGATETVDLADNDTDIDGTLDLASIVIVSAPANGSLVDNGDGTFDYTHNGSETTSDSFTYTIEDNDRAVSNIATVTITITEVNDAPVANNDTLSLEEGATETVDLADNDTDIDGTLDLASIVIVSAPANGSLVDNGDGTFDYTHNGSETTSDSFTYTIEDNDRAVSNIATVTITITEVNDAPVANNDTLSLEEGATETVDLADNDTDIDGTLDLASIVIVSAPANGSLVDNGDGTFDYTHNGSETTSDSFTYTIEDNDGAVSNIATVTITITEVNDAPVANNDTLSLEEGATETVDLADNDTDIDGTLDLASIVIVSAPANGSLVDNGDGTFDYTHNGSETTSDSFTYTIEDNDGAVSNIATVTITITEVNDAPVANNDTLSLEEGATETVDLADNDTDIDGTLDLASIVIVSAPANGSLVDNGDGTFDYTHNGTETTSDSFTYTIEDNDGAVSNIATVTITITEVNDAPVANNDTLSLEEGATETVDLADNDTDIDGTLDLASIVIVSAPANGSLVDNGDGTFDYTHNGSETTSDSFTYTIEDNDGAVSNIATVTITITEVNDAPVANNDTLSLEEGATETVDLADNDTDIDGTLDLASIVIVSAPANGSLVDNGDGTFDYTHNGSETTSDSFTYTIEDNDGAVSNIATVTITITEVNDAPVANNDTLSLEEGATETVDLADNDTDIDGTLDLASIVIVSAPANGSLVDNGDGTFDYTHNGSETTSDSFTYTIEDNDGAVSNIATVTITITEVNDAPVANNDTLSLEEGATETVDLADNDTDIDGTLDLASIVIVSAPANGSLVDNGDGTFDYTHNGSETTSDSFTYTIEDNDGAVSNIATVTVNVGAVNDAPIANDDTANTSEDTEVTVAVLDNDSDLDGDILTVTITEDQQPVNGTVTVNADGTVTYTPDDNFNGADSFEYTISDGNGGTDTATVTVTVGAVNDAPIANDDTANTSEDTEVTVAVLDNDSDLDGDTLTVTITEDQQPANGTVTVNADGTVIYTPDDNFNGTDSFEYTISDGNGGTDTATVTVTVGAVNDAPIANDDTANTSEDTEVTVAVLDNDSDLDGDTLTVTITEDQQPANGTVTVNADGTVIYTPDDNFNGTDSFEYTISDGNGGTDTATVTVTVGAVNDAPIANDDTANTSEDTEVTVAVLDNDSDLDGDTLTVTITEDQQPDNGTVTVNADGTVIYTPDENFNGTDSFEYTISDGNGGTDTATVTVTVGAVNDAPIANDDTANTSEDTEITIAVLDNDSDLDGDTLTVTITEDQQPDNGTVIVNADGTVIYTPDENFNGTDSFEYTISDGNGGTDTATVTVTVGAVNDAPIANDDTAETNQDIATNVEVLLNDSDIDGDILSVDSITQPDNGSVTTDGVEVTYVPNESFTGTDTFTYTITDGNGGVDTATVTVKVLDTEGPEISCPSPVILNNDFEKCGAAYVFNMPSITDNSGTAHIIQTGGPVPGEIFPVGETTLSFIAKDESGNSTECNYTVTVLDNEAPVISKCAPKLIITTDQGLCSAFDVELGNPDVDDNCDSELSITNNAPEVFELGETIVTWTVTDNAGNSTQCTQSVNVIDDQAPVIINCATEVFTSADAGLCSASNVELGNLTAEDNCSGELEIINDAPEIFSVGTTVVTWTVKDNAGNSTQCIQNVTVIDEEKPVIEEMEDINLDSDPGVCGAVVTYSQISSSDNCGIETVMLTEGIASGEVFPIGTTTVTWTVTDIHGNVTIETFIVTIKDTEAPELTCPENIIVDTVTGENYAIVDFPYATATDNCGATVEQTAGPVSGSQFPIGTTSVTFTATDAEGNTTECSLSITVEDNEDPTIECLQPIVQAVDSGICGAIVNFETPSTFDNSGEVTIEQIEGPESGEVFPVGITTVSFKATDSSGNTAECSFEITIVDDEAPAIAEMDNIVVNNDSGICGAIVNFEIPGATDNCGIESIQQTEGLASGEEFPVGSTSITFTATDTAGLTSTTSFTVTVQDNEAPVIECPDDIVMNVEYGTSSVIVEYEALIITENCGETTTEVISGIASGEEFPIGTTTISYVVTDSAGNSSECNFDVEIVEDAPPAPPTVPAVNVIAATCIDPFGTITIETIEGLTYSIDGENYQESGVFADLDPDTYEITARDEFGQVSEVTTITIEAPMAEQIEVVDSPELYNDGTLTSFDLFELLVGEVDESGTWIDDDNTGALDNGFIDPSIMEDGTYIFTYELGGNCPSSTEVIVTILEGIVLDCSLTDLKDSISKAVTPNGDNRNDFFEVDLDTECGLTYDLKIFNRWGNEVFTAQNYQNNWDGYSESSFTNSNQLPSGTYFYILEIRNSEFAPIQGYIYLGTK</sequence>
<dbReference type="Proteomes" id="UP000198858">
    <property type="component" value="Chromosome I"/>
</dbReference>
<dbReference type="PROSITE" id="PS50268">
    <property type="entry name" value="CADHERIN_2"/>
    <property type="match status" value="1"/>
</dbReference>
<evidence type="ECO:0000313" key="5">
    <source>
        <dbReference type="Proteomes" id="UP000198858"/>
    </source>
</evidence>
<protein>
    <submittedName>
        <fullName evidence="4">Gliding motility-associated C-terminal domain-containing protein</fullName>
    </submittedName>
</protein>
<dbReference type="Gene3D" id="2.60.40.10">
    <property type="entry name" value="Immunoglobulins"/>
    <property type="match status" value="2"/>
</dbReference>
<dbReference type="PROSITE" id="PS50825">
    <property type="entry name" value="HYR"/>
    <property type="match status" value="7"/>
</dbReference>
<gene>
    <name evidence="4" type="ORF">SAMN04488552_2756</name>
</gene>
<dbReference type="Pfam" id="PF13585">
    <property type="entry name" value="CHU_C"/>
    <property type="match status" value="1"/>
</dbReference>
<dbReference type="PANTHER" id="PTHR46343">
    <property type="entry name" value="HYR DOMAIN-CONTAINING PROTEIN"/>
    <property type="match status" value="1"/>
</dbReference>
<name>A0A1H1R5C3_9FLAO</name>
<evidence type="ECO:0000259" key="2">
    <source>
        <dbReference type="PROSITE" id="PS50268"/>
    </source>
</evidence>
<dbReference type="Pfam" id="PF17803">
    <property type="entry name" value="Cadherin_4"/>
    <property type="match status" value="9"/>
</dbReference>
<feature type="domain" description="HYR" evidence="3">
    <location>
        <begin position="2576"/>
        <end position="2659"/>
    </location>
</feature>
<dbReference type="InterPro" id="IPR010221">
    <property type="entry name" value="VCBS_dom"/>
</dbReference>
<accession>A0A1H1R5C3</accession>
<keyword evidence="1" id="KW-0677">Repeat</keyword>
<dbReference type="NCBIfam" id="NF012211">
    <property type="entry name" value="tand_rpt_95"/>
    <property type="match status" value="17"/>
</dbReference>
<organism evidence="4 5">
    <name type="scientific">Christiangramia echinicola</name>
    <dbReference type="NCBI Taxonomy" id="279359"/>
    <lineage>
        <taxon>Bacteria</taxon>
        <taxon>Pseudomonadati</taxon>
        <taxon>Bacteroidota</taxon>
        <taxon>Flavobacteriia</taxon>
        <taxon>Flavobacteriales</taxon>
        <taxon>Flavobacteriaceae</taxon>
        <taxon>Christiangramia</taxon>
    </lineage>
</organism>
<evidence type="ECO:0000259" key="3">
    <source>
        <dbReference type="PROSITE" id="PS50825"/>
    </source>
</evidence>
<proteinExistence type="predicted"/>
<dbReference type="InterPro" id="IPR002126">
    <property type="entry name" value="Cadherin-like_dom"/>
</dbReference>
<evidence type="ECO:0000256" key="1">
    <source>
        <dbReference type="ARBA" id="ARBA00022737"/>
    </source>
</evidence>
<feature type="domain" description="HYR" evidence="3">
    <location>
        <begin position="4604"/>
        <end position="4684"/>
    </location>
</feature>
<feature type="domain" description="HYR" evidence="3">
    <location>
        <begin position="4441"/>
        <end position="4523"/>
    </location>
</feature>
<feature type="domain" description="HYR" evidence="3">
    <location>
        <begin position="498"/>
        <end position="595"/>
    </location>
</feature>